<dbReference type="GO" id="GO:0034040">
    <property type="term" value="F:ATPase-coupled lipid transmembrane transporter activity"/>
    <property type="evidence" value="ECO:0007669"/>
    <property type="project" value="TreeGrafter"/>
</dbReference>
<feature type="region of interest" description="Disordered" evidence="7">
    <location>
        <begin position="590"/>
        <end position="647"/>
    </location>
</feature>
<dbReference type="EMBL" id="FYEZ01000001">
    <property type="protein sequence ID" value="SNC64538.1"/>
    <property type="molecule type" value="Genomic_DNA"/>
</dbReference>
<feature type="region of interest" description="Disordered" evidence="7">
    <location>
        <begin position="353"/>
        <end position="392"/>
    </location>
</feature>
<feature type="transmembrane region" description="Helical" evidence="8">
    <location>
        <begin position="869"/>
        <end position="893"/>
    </location>
</feature>
<dbReference type="CDD" id="cd03228">
    <property type="entry name" value="ABCC_MRP_Like"/>
    <property type="match status" value="1"/>
</dbReference>
<feature type="transmembrane region" description="Helical" evidence="8">
    <location>
        <begin position="21"/>
        <end position="44"/>
    </location>
</feature>
<dbReference type="GO" id="GO:0034775">
    <property type="term" value="P:glutathione transmembrane transport"/>
    <property type="evidence" value="ECO:0007669"/>
    <property type="project" value="InterPro"/>
</dbReference>
<protein>
    <submittedName>
        <fullName evidence="11">ATP-binding cassette, subfamily C, CydCD</fullName>
    </submittedName>
</protein>
<dbReference type="Pfam" id="PF00005">
    <property type="entry name" value="ABC_tran"/>
    <property type="match status" value="2"/>
</dbReference>
<feature type="transmembrane region" description="Helical" evidence="8">
    <location>
        <begin position="91"/>
        <end position="113"/>
    </location>
</feature>
<keyword evidence="5 8" id="KW-1133">Transmembrane helix</keyword>
<evidence type="ECO:0000256" key="8">
    <source>
        <dbReference type="SAM" id="Phobius"/>
    </source>
</evidence>
<dbReference type="NCBIfam" id="TIGR02868">
    <property type="entry name" value="CydC"/>
    <property type="match status" value="1"/>
</dbReference>
<keyword evidence="2 8" id="KW-0812">Transmembrane</keyword>
<reference evidence="11 12" key="1">
    <citation type="submission" date="2017-06" db="EMBL/GenBank/DDBJ databases">
        <authorList>
            <person name="Kim H.J."/>
            <person name="Triplett B.A."/>
        </authorList>
    </citation>
    <scope>NUCLEOTIDE SEQUENCE [LARGE SCALE GENOMIC DNA]</scope>
    <source>
        <strain evidence="11 12">DSM 22179</strain>
    </source>
</reference>
<feature type="transmembrane region" description="Helical" evidence="8">
    <location>
        <begin position="651"/>
        <end position="677"/>
    </location>
</feature>
<feature type="domain" description="ABC transporter" evidence="9">
    <location>
        <begin position="395"/>
        <end position="617"/>
    </location>
</feature>
<evidence type="ECO:0000256" key="1">
    <source>
        <dbReference type="ARBA" id="ARBA00004651"/>
    </source>
</evidence>
<feature type="transmembrane region" description="Helical" evidence="8">
    <location>
        <begin position="166"/>
        <end position="186"/>
    </location>
</feature>
<feature type="domain" description="ABC transporter" evidence="9">
    <location>
        <begin position="982"/>
        <end position="1204"/>
    </location>
</feature>
<accession>A0A212TEP6</accession>
<dbReference type="InterPro" id="IPR011527">
    <property type="entry name" value="ABC1_TM_dom"/>
</dbReference>
<evidence type="ECO:0000256" key="5">
    <source>
        <dbReference type="ARBA" id="ARBA00022989"/>
    </source>
</evidence>
<dbReference type="PANTHER" id="PTHR24221">
    <property type="entry name" value="ATP-BINDING CASSETTE SUB-FAMILY B"/>
    <property type="match status" value="1"/>
</dbReference>
<dbReference type="SUPFAM" id="SSF52540">
    <property type="entry name" value="P-loop containing nucleoside triphosphate hydrolases"/>
    <property type="match status" value="2"/>
</dbReference>
<dbReference type="GO" id="GO:0016887">
    <property type="term" value="F:ATP hydrolysis activity"/>
    <property type="evidence" value="ECO:0007669"/>
    <property type="project" value="InterPro"/>
</dbReference>
<gene>
    <name evidence="11" type="ORF">SAMN05445756_1132</name>
</gene>
<feature type="domain" description="ABC transmembrane type-1" evidence="10">
    <location>
        <begin position="654"/>
        <end position="891"/>
    </location>
</feature>
<dbReference type="GO" id="GO:0045454">
    <property type="term" value="P:cell redox homeostasis"/>
    <property type="evidence" value="ECO:0007669"/>
    <property type="project" value="InterPro"/>
</dbReference>
<keyword evidence="6 8" id="KW-0472">Membrane</keyword>
<evidence type="ECO:0000259" key="10">
    <source>
        <dbReference type="PROSITE" id="PS50929"/>
    </source>
</evidence>
<dbReference type="InterPro" id="IPR003593">
    <property type="entry name" value="AAA+_ATPase"/>
</dbReference>
<dbReference type="PANTHER" id="PTHR24221:SF654">
    <property type="entry name" value="ATP-BINDING CASSETTE SUB-FAMILY B MEMBER 6"/>
    <property type="match status" value="1"/>
</dbReference>
<evidence type="ECO:0000313" key="11">
    <source>
        <dbReference type="EMBL" id="SNC64538.1"/>
    </source>
</evidence>
<dbReference type="CDD" id="cd18584">
    <property type="entry name" value="ABC_6TM_AarD_CydD"/>
    <property type="match status" value="1"/>
</dbReference>
<dbReference type="GO" id="GO:0005524">
    <property type="term" value="F:ATP binding"/>
    <property type="evidence" value="ECO:0007669"/>
    <property type="project" value="UniProtKB-KW"/>
</dbReference>
<dbReference type="PROSITE" id="PS00211">
    <property type="entry name" value="ABC_TRANSPORTER_1"/>
    <property type="match status" value="2"/>
</dbReference>
<dbReference type="SMART" id="SM00382">
    <property type="entry name" value="AAA"/>
    <property type="match status" value="2"/>
</dbReference>
<feature type="compositionally biased region" description="Low complexity" evidence="7">
    <location>
        <begin position="618"/>
        <end position="633"/>
    </location>
</feature>
<feature type="domain" description="ABC transmembrane type-1" evidence="10">
    <location>
        <begin position="27"/>
        <end position="334"/>
    </location>
</feature>
<name>A0A212TEP6_9MICO</name>
<dbReference type="AlphaFoldDB" id="A0A212TEP6"/>
<dbReference type="InterPro" id="IPR027417">
    <property type="entry name" value="P-loop_NTPase"/>
</dbReference>
<dbReference type="InterPro" id="IPR003439">
    <property type="entry name" value="ABC_transporter-like_ATP-bd"/>
</dbReference>
<keyword evidence="4 11" id="KW-0067">ATP-binding</keyword>
<evidence type="ECO:0000256" key="3">
    <source>
        <dbReference type="ARBA" id="ARBA00022741"/>
    </source>
</evidence>
<sequence>MKPFETRLLRTLPRTRGEVAAVALPVVLQGLVAVLQALAVAWLASRVVQGAYAALTGQAAPPAGVPGAPEPTIGTLGPWEGVTALGAGDPLAGQGVLVPALVVAVLLGLRGVLDGWAHHRSATAGTRVTAMLREALVGRWLAGGPGRSAARATAGVDDVEPYVAQYLPSLVAAGAVPVMVVLALLWVDPFSAVVVVLTLPLLPVFAILIGQHTEAETQRRWRTLEALAGHFLDVMQGLPTLVNLGRAEKQVRTISQVGQEHRRATVRTLRTAFLTTAALELLSTISVAIVAVFVGLRLADGGIGLMAGLAAILLAPEAYWPVRRVGADFHAAADGADTLADVLPLLEEPVRAGTEAEGATGAGDSMGRTLPGRAGDAPTGRSERPTVHPADGPLVTASDLAFAHPDGPETTTPERWTLPRTGLVAVTGPSGSGKTTLLGLLAGLLEPQRGSVEAPRTHLVTQRPFLPRADVEAALRMTPTAAEAPRELLEEAVARVGLTETIDLLPQGWATPLGDDGQGLSAGERARLGLARALLDDAAVLLLDEPTAHLDRGTAEQVHAVLRQEAERRLVVVVTHREELAAVADQRVEVHEGRVSAPEPVEDSAPPTGAVCEPTHASSTRPGGTPAGTGSSPSPAPPGGGPRLVEPTPRLWRAALTGALSAMAGVALTATSGWLIVRAWEQPNVLLLMVAIVGVRTFGIARPLLRYAERLDSHDVALDQLARRRSGVYERLVPLTPARLGQRGRARVLTGVVADLDDVVFAAVRWWVPALSAGLTGLAAAVALSVASPLVGLLVMLWTAAVLGGALWAEHATDTAHRREIAARGQVWEHAHTAAERADDLRAVNAQQHALDAVQESGRQVARWVGRRALAGGAVRAGTWLAAGLVVAVAAHVARDAGLAGPLTALLVLTPLALADVLSGVPEAVAARSRARAAAERLEELLGQEPAVAAVTGETAHRPAGEAPEDTAGGAAAPVVPDRADAALEQVTARWSATAEPVLRGLDLDLPAGRRVALTGPSGTGKSTALAVLARHLDPAGGCYLLDGRDALAMPLPEARAHVAVLDDSPHVFSSTLRENLRAAAPGADDERLARTLREAGLDAWHRALPQGLDTMVGAGHRDLSGGEQARLGIARMLLQDRPVVLLDEPVAHLDGPTASAVMGHLGRATAGRTVVLVSHREEGHDWCDTEVRLEPRPAAARPGPTPR</sequence>
<dbReference type="Gene3D" id="3.40.50.300">
    <property type="entry name" value="P-loop containing nucleotide triphosphate hydrolases"/>
    <property type="match status" value="2"/>
</dbReference>
<evidence type="ECO:0000256" key="7">
    <source>
        <dbReference type="SAM" id="MobiDB-lite"/>
    </source>
</evidence>
<dbReference type="PROSITE" id="PS50929">
    <property type="entry name" value="ABC_TM1F"/>
    <property type="match status" value="2"/>
</dbReference>
<dbReference type="InterPro" id="IPR039421">
    <property type="entry name" value="Type_1_exporter"/>
</dbReference>
<dbReference type="OrthoDB" id="3237158at2"/>
<dbReference type="Pfam" id="PF00664">
    <property type="entry name" value="ABC_membrane"/>
    <property type="match status" value="1"/>
</dbReference>
<dbReference type="RefSeq" id="WP_088818023.1">
    <property type="nucleotide sequence ID" value="NZ_FYEZ01000001.1"/>
</dbReference>
<proteinExistence type="predicted"/>
<dbReference type="InterPro" id="IPR036640">
    <property type="entry name" value="ABC1_TM_sf"/>
</dbReference>
<feature type="transmembrane region" description="Helical" evidence="8">
    <location>
        <begin position="683"/>
        <end position="701"/>
    </location>
</feature>
<dbReference type="PROSITE" id="PS50893">
    <property type="entry name" value="ABC_TRANSPORTER_2"/>
    <property type="match status" value="2"/>
</dbReference>
<feature type="compositionally biased region" description="Low complexity" evidence="7">
    <location>
        <begin position="353"/>
        <end position="363"/>
    </location>
</feature>
<keyword evidence="3" id="KW-0547">Nucleotide-binding</keyword>
<evidence type="ECO:0000256" key="4">
    <source>
        <dbReference type="ARBA" id="ARBA00022840"/>
    </source>
</evidence>
<evidence type="ECO:0000256" key="6">
    <source>
        <dbReference type="ARBA" id="ARBA00023136"/>
    </source>
</evidence>
<evidence type="ECO:0000313" key="12">
    <source>
        <dbReference type="Proteomes" id="UP000198122"/>
    </source>
</evidence>
<dbReference type="Proteomes" id="UP000198122">
    <property type="component" value="Unassembled WGS sequence"/>
</dbReference>
<keyword evidence="12" id="KW-1185">Reference proteome</keyword>
<dbReference type="Gene3D" id="1.20.1560.10">
    <property type="entry name" value="ABC transporter type 1, transmembrane domain"/>
    <property type="match status" value="2"/>
</dbReference>
<dbReference type="SUPFAM" id="SSF90123">
    <property type="entry name" value="ABC transporter transmembrane region"/>
    <property type="match status" value="2"/>
</dbReference>
<dbReference type="InterPro" id="IPR014223">
    <property type="entry name" value="ABC_CydC/D"/>
</dbReference>
<comment type="subcellular location">
    <subcellularLocation>
        <location evidence="1">Cell membrane</location>
        <topology evidence="1">Multi-pass membrane protein</topology>
    </subcellularLocation>
</comment>
<evidence type="ECO:0000256" key="2">
    <source>
        <dbReference type="ARBA" id="ARBA00022692"/>
    </source>
</evidence>
<feature type="transmembrane region" description="Helical" evidence="8">
    <location>
        <begin position="272"/>
        <end position="296"/>
    </location>
</feature>
<dbReference type="InterPro" id="IPR017871">
    <property type="entry name" value="ABC_transporter-like_CS"/>
</dbReference>
<dbReference type="GO" id="GO:0005886">
    <property type="term" value="C:plasma membrane"/>
    <property type="evidence" value="ECO:0007669"/>
    <property type="project" value="UniProtKB-SubCell"/>
</dbReference>
<feature type="transmembrane region" description="Helical" evidence="8">
    <location>
        <begin position="790"/>
        <end position="809"/>
    </location>
</feature>
<dbReference type="GO" id="GO:0140359">
    <property type="term" value="F:ABC-type transporter activity"/>
    <property type="evidence" value="ECO:0007669"/>
    <property type="project" value="InterPro"/>
</dbReference>
<feature type="transmembrane region" description="Helical" evidence="8">
    <location>
        <begin position="192"/>
        <end position="210"/>
    </location>
</feature>
<evidence type="ECO:0000259" key="9">
    <source>
        <dbReference type="PROSITE" id="PS50893"/>
    </source>
</evidence>
<organism evidence="11 12">
    <name type="scientific">Kytococcus aerolatus</name>
    <dbReference type="NCBI Taxonomy" id="592308"/>
    <lineage>
        <taxon>Bacteria</taxon>
        <taxon>Bacillati</taxon>
        <taxon>Actinomycetota</taxon>
        <taxon>Actinomycetes</taxon>
        <taxon>Micrococcales</taxon>
        <taxon>Kytococcaceae</taxon>
        <taxon>Kytococcus</taxon>
    </lineage>
</organism>